<dbReference type="EC" id="2.7.13.3" evidence="3"/>
<evidence type="ECO:0000256" key="12">
    <source>
        <dbReference type="ARBA" id="ARBA00022840"/>
    </source>
</evidence>
<feature type="chain" id="PRO_5026231566" description="histidine kinase" evidence="19">
    <location>
        <begin position="37"/>
        <end position="1083"/>
    </location>
</feature>
<dbReference type="InterPro" id="IPR011006">
    <property type="entry name" value="CheY-like_superfamily"/>
</dbReference>
<dbReference type="PROSITE" id="PS50894">
    <property type="entry name" value="HPT"/>
    <property type="match status" value="1"/>
</dbReference>
<dbReference type="InterPro" id="IPR049870">
    <property type="entry name" value="BvgS-like_periplasmic1"/>
</dbReference>
<dbReference type="Gene3D" id="3.30.565.10">
    <property type="entry name" value="Histidine kinase-like ATPase, C-terminal domain"/>
    <property type="match status" value="1"/>
</dbReference>
<sequence>MTSLAATCSYKPRRLVLTRVLLLALLCGLVPAPGQAAPTLHSRATLDSPRPEPDGAELRWLWERRQLRLGVIERDNPPFDILGTGQVFEGLTADYAGLIADQLHLQVEVHAYASFAEAVAALRKGAIDLLGSVSAQQALEAGLHLSRAYAEDRPLLITQEEGGTRIGRGDEFRLAMVEGYRSPEQLREQFPLARLQLHPSRFSALAAVSLGHADVFLGNALGSRYVLGRSQLAAVEEIDAALPSQGIGFAMLEDGGPLPRLVNAALASLSERQKARIGERWSPLAGTGHKPEPMQFSAAEQRWLRNNPTVTVLVDEQLLPLSFRDGKGQLRGLSLDILQLIARRTGLQFEVRAGGSVERMIAQLHQGKAQVIAGLPHSPLREQQLVFSRAYLSASRVLVSRDEAQAPTSLEQLQGRTLALVNGSALAELVRQRYPQIRQLPVAGPVAALKAVARGEAAATVLSLDAARPLIARWYPGRLQVSASLALPPAHFALASNRGATELQSILNKALLSLTPRETDVLMRRWRNPLIVADGDWQRYRQRILLGFAVVLALLLLASLWIRYLRRLQVELRRTKAEADAANQAKTQFLTTMSHEIRTPLHAVLGMLELAQRKAEQGVLDRLAIEVAADAAGGLLELIGDVLDITRIEAGQLQLAPQRVRLREQVARVVQLFEQQARSKGLALRLEAEGAVDAEVMLDPVRFKQVLANLLSNAIKFTPQGQVRVSLHAQAVGERLAVELQVEDTGIGIAEAELAGLGQPFRQASNQRQSPRCSTGLGLGISRSLCEMMGGRMALHSVLGQGTRVEILLDLARPPAGHQGQALPAAQVATAGVRLRVLVVDDYPPNRLLLAQQLEYLGHQARVAEDGAQALRLWLKEHIDVVISDCNMPRLNGHALARAIRLHERRNRRPACRLIGLTANALESERQRCLAVGMDDCLFKPLGLDELVRALALYQPETTSQDAMQLLDLRHLLRLVGSDQAAFKALLADLRSSNQQDLRRLEALVNDPPALAQLAHRIKGGARIARAESVIRACQQVELTCESRPLEASHLRRDVQALRVALQRLETQLAERVATDPPDSYHP</sequence>
<dbReference type="CDD" id="cd13705">
    <property type="entry name" value="PBP2_BvgS_D1"/>
    <property type="match status" value="1"/>
</dbReference>
<keyword evidence="9 19" id="KW-0732">Signal</keyword>
<dbReference type="CDD" id="cd00082">
    <property type="entry name" value="HisKA"/>
    <property type="match status" value="1"/>
</dbReference>
<dbReference type="FunFam" id="3.30.565.10:FF:000010">
    <property type="entry name" value="Sensor histidine kinase RcsC"/>
    <property type="match status" value="1"/>
</dbReference>
<dbReference type="AlphaFoldDB" id="A0A6I6H7S6"/>
<dbReference type="InterPro" id="IPR005467">
    <property type="entry name" value="His_kinase_dom"/>
</dbReference>
<dbReference type="Pfam" id="PF00512">
    <property type="entry name" value="HisKA"/>
    <property type="match status" value="1"/>
</dbReference>
<evidence type="ECO:0000256" key="11">
    <source>
        <dbReference type="ARBA" id="ARBA00022777"/>
    </source>
</evidence>
<feature type="signal peptide" evidence="19">
    <location>
        <begin position="1"/>
        <end position="36"/>
    </location>
</feature>
<evidence type="ECO:0000256" key="5">
    <source>
        <dbReference type="ARBA" id="ARBA00022519"/>
    </source>
</evidence>
<evidence type="ECO:0000259" key="20">
    <source>
        <dbReference type="PROSITE" id="PS50109"/>
    </source>
</evidence>
<keyword evidence="14" id="KW-0902">Two-component regulatory system</keyword>
<feature type="domain" description="Response regulatory" evidence="21">
    <location>
        <begin position="836"/>
        <end position="955"/>
    </location>
</feature>
<name>A0A6I6H7S6_9PSED</name>
<dbReference type="SUPFAM" id="SSF52172">
    <property type="entry name" value="CheY-like"/>
    <property type="match status" value="1"/>
</dbReference>
<dbReference type="Gene3D" id="3.40.50.2300">
    <property type="match status" value="1"/>
</dbReference>
<dbReference type="Gene3D" id="1.10.287.130">
    <property type="match status" value="1"/>
</dbReference>
<feature type="modified residue" description="Phosphohistidine" evidence="16">
    <location>
        <position position="1016"/>
    </location>
</feature>
<evidence type="ECO:0000256" key="2">
    <source>
        <dbReference type="ARBA" id="ARBA00004429"/>
    </source>
</evidence>
<feature type="modified residue" description="4-aspartylphosphate" evidence="17">
    <location>
        <position position="885"/>
    </location>
</feature>
<evidence type="ECO:0000313" key="23">
    <source>
        <dbReference type="EMBL" id="QGW76488.1"/>
    </source>
</evidence>
<keyword evidence="8 18" id="KW-0812">Transmembrane</keyword>
<evidence type="ECO:0000256" key="16">
    <source>
        <dbReference type="PROSITE-ProRule" id="PRU00110"/>
    </source>
</evidence>
<dbReference type="CDD" id="cd16922">
    <property type="entry name" value="HATPase_EvgS-ArcB-TorS-like"/>
    <property type="match status" value="1"/>
</dbReference>
<keyword evidence="13 18" id="KW-1133">Transmembrane helix</keyword>
<dbReference type="InterPro" id="IPR036097">
    <property type="entry name" value="HisK_dim/P_sf"/>
</dbReference>
<dbReference type="GO" id="GO:0005524">
    <property type="term" value="F:ATP binding"/>
    <property type="evidence" value="ECO:0007669"/>
    <property type="project" value="UniProtKB-KW"/>
</dbReference>
<evidence type="ECO:0000256" key="1">
    <source>
        <dbReference type="ARBA" id="ARBA00000085"/>
    </source>
</evidence>
<dbReference type="Gene3D" id="1.20.120.160">
    <property type="entry name" value="HPT domain"/>
    <property type="match status" value="1"/>
</dbReference>
<keyword evidence="6 17" id="KW-0597">Phosphoprotein</keyword>
<keyword evidence="12" id="KW-0067">ATP-binding</keyword>
<comment type="subcellular location">
    <subcellularLocation>
        <location evidence="2">Cell inner membrane</location>
        <topology evidence="2">Multi-pass membrane protein</topology>
    </subcellularLocation>
</comment>
<evidence type="ECO:0000256" key="19">
    <source>
        <dbReference type="SAM" id="SignalP"/>
    </source>
</evidence>
<evidence type="ECO:0000259" key="22">
    <source>
        <dbReference type="PROSITE" id="PS50894"/>
    </source>
</evidence>
<dbReference type="Pfam" id="PF00072">
    <property type="entry name" value="Response_reg"/>
    <property type="match status" value="1"/>
</dbReference>
<evidence type="ECO:0000256" key="17">
    <source>
        <dbReference type="PROSITE-ProRule" id="PRU00169"/>
    </source>
</evidence>
<dbReference type="CDD" id="cd17546">
    <property type="entry name" value="REC_hyHK_CKI1_RcsC-like"/>
    <property type="match status" value="1"/>
</dbReference>
<dbReference type="SMART" id="SM00062">
    <property type="entry name" value="PBPb"/>
    <property type="match status" value="2"/>
</dbReference>
<keyword evidence="4" id="KW-1003">Cell membrane</keyword>
<evidence type="ECO:0000256" key="13">
    <source>
        <dbReference type="ARBA" id="ARBA00022989"/>
    </source>
</evidence>
<dbReference type="PRINTS" id="PR00344">
    <property type="entry name" value="BCTRLSENSOR"/>
</dbReference>
<dbReference type="InterPro" id="IPR003594">
    <property type="entry name" value="HATPase_dom"/>
</dbReference>
<dbReference type="InterPro" id="IPR036890">
    <property type="entry name" value="HATPase_C_sf"/>
</dbReference>
<dbReference type="SMART" id="SM00448">
    <property type="entry name" value="REC"/>
    <property type="match status" value="1"/>
</dbReference>
<evidence type="ECO:0000256" key="18">
    <source>
        <dbReference type="SAM" id="Phobius"/>
    </source>
</evidence>
<evidence type="ECO:0000256" key="7">
    <source>
        <dbReference type="ARBA" id="ARBA00022679"/>
    </source>
</evidence>
<evidence type="ECO:0000256" key="3">
    <source>
        <dbReference type="ARBA" id="ARBA00012438"/>
    </source>
</evidence>
<dbReference type="Pfam" id="PF02518">
    <property type="entry name" value="HATPase_c"/>
    <property type="match status" value="1"/>
</dbReference>
<comment type="catalytic activity">
    <reaction evidence="1">
        <text>ATP + protein L-histidine = ADP + protein N-phospho-L-histidine.</text>
        <dbReference type="EC" id="2.7.13.3"/>
    </reaction>
</comment>
<evidence type="ECO:0000256" key="15">
    <source>
        <dbReference type="ARBA" id="ARBA00023136"/>
    </source>
</evidence>
<evidence type="ECO:0000313" key="24">
    <source>
        <dbReference type="Proteomes" id="UP000426235"/>
    </source>
</evidence>
<dbReference type="SUPFAM" id="SSF53850">
    <property type="entry name" value="Periplasmic binding protein-like II"/>
    <property type="match status" value="2"/>
</dbReference>
<keyword evidence="24" id="KW-1185">Reference proteome</keyword>
<evidence type="ECO:0000256" key="10">
    <source>
        <dbReference type="ARBA" id="ARBA00022741"/>
    </source>
</evidence>
<dbReference type="InterPro" id="IPR049871">
    <property type="entry name" value="BvgS-like_periplasmic2"/>
</dbReference>
<dbReference type="GO" id="GO:0009927">
    <property type="term" value="F:histidine phosphotransfer kinase activity"/>
    <property type="evidence" value="ECO:0007669"/>
    <property type="project" value="TreeGrafter"/>
</dbReference>
<dbReference type="PANTHER" id="PTHR43047">
    <property type="entry name" value="TWO-COMPONENT HISTIDINE PROTEIN KINASE"/>
    <property type="match status" value="1"/>
</dbReference>
<evidence type="ECO:0000256" key="8">
    <source>
        <dbReference type="ARBA" id="ARBA00022692"/>
    </source>
</evidence>
<dbReference type="InterPro" id="IPR036641">
    <property type="entry name" value="HPT_dom_sf"/>
</dbReference>
<dbReference type="PROSITE" id="PS50109">
    <property type="entry name" value="HIS_KIN"/>
    <property type="match status" value="1"/>
</dbReference>
<dbReference type="SMART" id="SM00388">
    <property type="entry name" value="HisKA"/>
    <property type="match status" value="1"/>
</dbReference>
<evidence type="ECO:0000259" key="21">
    <source>
        <dbReference type="PROSITE" id="PS50110"/>
    </source>
</evidence>
<dbReference type="InterPro" id="IPR001638">
    <property type="entry name" value="Solute-binding_3/MltF_N"/>
</dbReference>
<dbReference type="Pfam" id="PF01627">
    <property type="entry name" value="Hpt"/>
    <property type="match status" value="1"/>
</dbReference>
<dbReference type="SUPFAM" id="SSF55874">
    <property type="entry name" value="ATPase domain of HSP90 chaperone/DNA topoisomerase II/histidine kinase"/>
    <property type="match status" value="1"/>
</dbReference>
<keyword evidence="7" id="KW-0808">Transferase</keyword>
<dbReference type="SMART" id="SM00387">
    <property type="entry name" value="HATPase_c"/>
    <property type="match status" value="1"/>
</dbReference>
<dbReference type="InterPro" id="IPR001789">
    <property type="entry name" value="Sig_transdc_resp-reg_receiver"/>
</dbReference>
<keyword evidence="15 18" id="KW-0472">Membrane</keyword>
<dbReference type="GO" id="GO:0005886">
    <property type="term" value="C:plasma membrane"/>
    <property type="evidence" value="ECO:0007669"/>
    <property type="project" value="UniProtKB-SubCell"/>
</dbReference>
<proteinExistence type="predicted"/>
<organism evidence="23 24">
    <name type="scientific">Pseudomonas alkylphenolica</name>
    <dbReference type="NCBI Taxonomy" id="237609"/>
    <lineage>
        <taxon>Bacteria</taxon>
        <taxon>Pseudomonadati</taxon>
        <taxon>Pseudomonadota</taxon>
        <taxon>Gammaproteobacteria</taxon>
        <taxon>Pseudomonadales</taxon>
        <taxon>Pseudomonadaceae</taxon>
        <taxon>Pseudomonas</taxon>
    </lineage>
</organism>
<dbReference type="SUPFAM" id="SSF47226">
    <property type="entry name" value="Histidine-containing phosphotransfer domain, HPT domain"/>
    <property type="match status" value="1"/>
</dbReference>
<keyword evidence="5" id="KW-0997">Cell inner membrane</keyword>
<reference evidence="23" key="1">
    <citation type="submission" date="2019-12" db="EMBL/GenBank/DDBJ databases">
        <title>Hybrid Genome Assemblies of two High G+C Isolates from Undergraduate Microbiology Courses.</title>
        <authorList>
            <person name="Ne Ville C.J."/>
            <person name="Enright D."/>
            <person name="Hernandez I."/>
            <person name="Dodsworth J."/>
            <person name="Orwin P.M."/>
        </authorList>
    </citation>
    <scope>NUCLEOTIDE SEQUENCE [LARGE SCALE GENOMIC DNA]</scope>
    <source>
        <strain evidence="23">Neo</strain>
    </source>
</reference>
<dbReference type="InterPro" id="IPR003661">
    <property type="entry name" value="HisK_dim/P_dom"/>
</dbReference>
<evidence type="ECO:0000256" key="14">
    <source>
        <dbReference type="ARBA" id="ARBA00023012"/>
    </source>
</evidence>
<dbReference type="EMBL" id="CP046621">
    <property type="protein sequence ID" value="QGW76488.1"/>
    <property type="molecule type" value="Genomic_DNA"/>
</dbReference>
<dbReference type="InterPro" id="IPR008207">
    <property type="entry name" value="Sig_transdc_His_kin_Hpt_dom"/>
</dbReference>
<dbReference type="GO" id="GO:0000155">
    <property type="term" value="F:phosphorelay sensor kinase activity"/>
    <property type="evidence" value="ECO:0007669"/>
    <property type="project" value="InterPro"/>
</dbReference>
<dbReference type="Gene3D" id="3.40.190.10">
    <property type="entry name" value="Periplasmic binding protein-like II"/>
    <property type="match status" value="4"/>
</dbReference>
<accession>A0A6I6H7S6</accession>
<keyword evidence="11" id="KW-0418">Kinase</keyword>
<evidence type="ECO:0000256" key="4">
    <source>
        <dbReference type="ARBA" id="ARBA00022475"/>
    </source>
</evidence>
<dbReference type="InterPro" id="IPR004358">
    <property type="entry name" value="Sig_transdc_His_kin-like_C"/>
</dbReference>
<gene>
    <name evidence="23" type="ORF">GPJ81_07285</name>
</gene>
<evidence type="ECO:0000256" key="6">
    <source>
        <dbReference type="ARBA" id="ARBA00022553"/>
    </source>
</evidence>
<feature type="transmembrane region" description="Helical" evidence="18">
    <location>
        <begin position="544"/>
        <end position="565"/>
    </location>
</feature>
<dbReference type="Pfam" id="PF00497">
    <property type="entry name" value="SBP_bac_3"/>
    <property type="match status" value="2"/>
</dbReference>
<evidence type="ECO:0000256" key="9">
    <source>
        <dbReference type="ARBA" id="ARBA00022729"/>
    </source>
</evidence>
<dbReference type="PANTHER" id="PTHR43047:SF72">
    <property type="entry name" value="OSMOSENSING HISTIDINE PROTEIN KINASE SLN1"/>
    <property type="match status" value="1"/>
</dbReference>
<feature type="domain" description="Histidine kinase" evidence="20">
    <location>
        <begin position="592"/>
        <end position="813"/>
    </location>
</feature>
<dbReference type="CDD" id="cd13707">
    <property type="entry name" value="PBP2_BvgS_D2"/>
    <property type="match status" value="1"/>
</dbReference>
<keyword evidence="10" id="KW-0547">Nucleotide-binding</keyword>
<dbReference type="SUPFAM" id="SSF47384">
    <property type="entry name" value="Homodimeric domain of signal transducing histidine kinase"/>
    <property type="match status" value="1"/>
</dbReference>
<dbReference type="PROSITE" id="PS50110">
    <property type="entry name" value="RESPONSE_REGULATORY"/>
    <property type="match status" value="1"/>
</dbReference>
<feature type="domain" description="HPt" evidence="22">
    <location>
        <begin position="976"/>
        <end position="1072"/>
    </location>
</feature>
<protein>
    <recommendedName>
        <fullName evidence="3">histidine kinase</fullName>
        <ecNumber evidence="3">2.7.13.3</ecNumber>
    </recommendedName>
</protein>
<dbReference type="Proteomes" id="UP000426235">
    <property type="component" value="Chromosome"/>
</dbReference>